<proteinExistence type="predicted"/>
<keyword evidence="3" id="KW-1185">Reference proteome</keyword>
<feature type="signal peptide" evidence="1">
    <location>
        <begin position="1"/>
        <end position="15"/>
    </location>
</feature>
<name>A0AAV7RQ71_PLEWA</name>
<evidence type="ECO:0000313" key="3">
    <source>
        <dbReference type="Proteomes" id="UP001066276"/>
    </source>
</evidence>
<accession>A0AAV7RQ71</accession>
<evidence type="ECO:0000313" key="2">
    <source>
        <dbReference type="EMBL" id="KAJ1154722.1"/>
    </source>
</evidence>
<dbReference type="Proteomes" id="UP001066276">
    <property type="component" value="Chromosome 5"/>
</dbReference>
<evidence type="ECO:0000256" key="1">
    <source>
        <dbReference type="SAM" id="SignalP"/>
    </source>
</evidence>
<dbReference type="AlphaFoldDB" id="A0AAV7RQ71"/>
<dbReference type="EMBL" id="JANPWB010000009">
    <property type="protein sequence ID" value="KAJ1154722.1"/>
    <property type="molecule type" value="Genomic_DNA"/>
</dbReference>
<evidence type="ECO:0008006" key="4">
    <source>
        <dbReference type="Google" id="ProtNLM"/>
    </source>
</evidence>
<keyword evidence="1" id="KW-0732">Signal</keyword>
<feature type="chain" id="PRO_5043854728" description="Secreted protein" evidence="1">
    <location>
        <begin position="16"/>
        <end position="159"/>
    </location>
</feature>
<organism evidence="2 3">
    <name type="scientific">Pleurodeles waltl</name>
    <name type="common">Iberian ribbed newt</name>
    <dbReference type="NCBI Taxonomy" id="8319"/>
    <lineage>
        <taxon>Eukaryota</taxon>
        <taxon>Metazoa</taxon>
        <taxon>Chordata</taxon>
        <taxon>Craniata</taxon>
        <taxon>Vertebrata</taxon>
        <taxon>Euteleostomi</taxon>
        <taxon>Amphibia</taxon>
        <taxon>Batrachia</taxon>
        <taxon>Caudata</taxon>
        <taxon>Salamandroidea</taxon>
        <taxon>Salamandridae</taxon>
        <taxon>Pleurodelinae</taxon>
        <taxon>Pleurodeles</taxon>
    </lineage>
</organism>
<gene>
    <name evidence="2" type="ORF">NDU88_007465</name>
</gene>
<comment type="caution">
    <text evidence="2">The sequence shown here is derived from an EMBL/GenBank/DDBJ whole genome shotgun (WGS) entry which is preliminary data.</text>
</comment>
<sequence>MFFAEFFLIIDCCCCIPPPPPYRRGDLQRVSNAASDQRSLLWGRGSSLRSHSSDCVYVLDFFGRQSAVTVTAAIARSGGCRRRKRVCAEKKKKNARGTALVMVAANCREVEGGHSVHCSRSSNGYGSAALSCRWFLAAGRHSKGSGSGRVWRLVPVGVV</sequence>
<protein>
    <recommendedName>
        <fullName evidence="4">Secreted protein</fullName>
    </recommendedName>
</protein>
<reference evidence="2" key="1">
    <citation type="journal article" date="2022" name="bioRxiv">
        <title>Sequencing and chromosome-scale assembly of the giantPleurodeles waltlgenome.</title>
        <authorList>
            <person name="Brown T."/>
            <person name="Elewa A."/>
            <person name="Iarovenko S."/>
            <person name="Subramanian E."/>
            <person name="Araus A.J."/>
            <person name="Petzold A."/>
            <person name="Susuki M."/>
            <person name="Suzuki K.-i.T."/>
            <person name="Hayashi T."/>
            <person name="Toyoda A."/>
            <person name="Oliveira C."/>
            <person name="Osipova E."/>
            <person name="Leigh N.D."/>
            <person name="Simon A."/>
            <person name="Yun M.H."/>
        </authorList>
    </citation>
    <scope>NUCLEOTIDE SEQUENCE</scope>
    <source>
        <strain evidence="2">20211129_DDA</strain>
        <tissue evidence="2">Liver</tissue>
    </source>
</reference>